<evidence type="ECO:0000313" key="4">
    <source>
        <dbReference type="Proteomes" id="UP000286908"/>
    </source>
</evidence>
<comment type="caution">
    <text evidence="3">The sequence shown here is derived from an EMBL/GenBank/DDBJ whole genome shotgun (WGS) entry which is preliminary data.</text>
</comment>
<evidence type="ECO:0000313" key="3">
    <source>
        <dbReference type="EMBL" id="RUT65946.1"/>
    </source>
</evidence>
<organism evidence="3 4">
    <name type="scientific">Morganella morganii</name>
    <name type="common">Proteus morganii</name>
    <dbReference type="NCBI Taxonomy" id="582"/>
    <lineage>
        <taxon>Bacteria</taxon>
        <taxon>Pseudomonadati</taxon>
        <taxon>Pseudomonadota</taxon>
        <taxon>Gammaproteobacteria</taxon>
        <taxon>Enterobacterales</taxon>
        <taxon>Morganellaceae</taxon>
        <taxon>Morganella</taxon>
    </lineage>
</organism>
<dbReference type="InterPro" id="IPR036291">
    <property type="entry name" value="NAD(P)-bd_dom_sf"/>
</dbReference>
<dbReference type="InterPro" id="IPR048477">
    <property type="entry name" value="YceM-like_C"/>
</dbReference>
<dbReference type="GO" id="GO:0000166">
    <property type="term" value="F:nucleotide binding"/>
    <property type="evidence" value="ECO:0007669"/>
    <property type="project" value="InterPro"/>
</dbReference>
<reference evidence="3 4" key="1">
    <citation type="submission" date="2017-08" db="EMBL/GenBank/DDBJ databases">
        <title>Draft genome sequence of pheromone producing symbiont Morganella morganii, of the female New Zealand grass grub Costelytra giveni.</title>
        <authorList>
            <person name="Laugraud A."/>
            <person name="Young S.D."/>
            <person name="Hurst M.H."/>
        </authorList>
    </citation>
    <scope>NUCLEOTIDE SEQUENCE [LARGE SCALE GENOMIC DNA]</scope>
    <source>
        <strain evidence="3 4">MMsCG</strain>
    </source>
</reference>
<dbReference type="Pfam" id="PF01408">
    <property type="entry name" value="GFO_IDH_MocA"/>
    <property type="match status" value="1"/>
</dbReference>
<dbReference type="Proteomes" id="UP000286908">
    <property type="component" value="Unassembled WGS sequence"/>
</dbReference>
<dbReference type="PANTHER" id="PTHR43708:SF4">
    <property type="entry name" value="OXIDOREDUCTASE YCEM-RELATED"/>
    <property type="match status" value="1"/>
</dbReference>
<feature type="domain" description="Gfo/Idh/MocA-like oxidoreductase N-terminal" evidence="1">
    <location>
        <begin position="4"/>
        <end position="121"/>
    </location>
</feature>
<accession>A0A433ZV18</accession>
<dbReference type="Pfam" id="PF21378">
    <property type="entry name" value="YceM-like_C"/>
    <property type="match status" value="1"/>
</dbReference>
<evidence type="ECO:0000259" key="2">
    <source>
        <dbReference type="Pfam" id="PF21378"/>
    </source>
</evidence>
<dbReference type="Gene3D" id="3.40.50.720">
    <property type="entry name" value="NAD(P)-binding Rossmann-like Domain"/>
    <property type="match status" value="1"/>
</dbReference>
<dbReference type="AlphaFoldDB" id="A0A433ZV18"/>
<dbReference type="InterPro" id="IPR051317">
    <property type="entry name" value="Gfo/Idh/MocA_oxidoreduct"/>
</dbReference>
<dbReference type="SUPFAM" id="SSF55347">
    <property type="entry name" value="Glyceraldehyde-3-phosphate dehydrogenase-like, C-terminal domain"/>
    <property type="match status" value="1"/>
</dbReference>
<feature type="domain" description="YceM-like C-terminal" evidence="2">
    <location>
        <begin position="127"/>
        <end position="248"/>
    </location>
</feature>
<protein>
    <submittedName>
        <fullName evidence="3">Virulence factor MviM</fullName>
    </submittedName>
</protein>
<evidence type="ECO:0000259" key="1">
    <source>
        <dbReference type="Pfam" id="PF01408"/>
    </source>
</evidence>
<sequence>MKKIRIGVAGLGGIAQKAYLPVLTRTDNWVLSGGFSPNQQKARQVCDAYRFPLFPSLRALADQCDAVFVHSSTESHFQVVSELLNAGCHVYVDKPLAASYEQSEALVSLAEKKQRALMVGFNRRFSPFYRQLREQIAGKAASIRMDKHRSNSIGPNDVCFTVTDDYLHIADTLLWLGRDGNAVLKSGHMQVNEANQLLYAEHHLQTNEDIWLTASMHRSAASQREQVSVTGRDGCYQVTDMNHWRSETAAGIQEQYPKAWEPVLVQRGFDGAVRHFIESVANQTQPLVSGEEALYAQRLTEKLLAEMV</sequence>
<name>A0A433ZV18_MORMO</name>
<dbReference type="Gene3D" id="3.30.360.10">
    <property type="entry name" value="Dihydrodipicolinate Reductase, domain 2"/>
    <property type="match status" value="1"/>
</dbReference>
<dbReference type="InterPro" id="IPR000683">
    <property type="entry name" value="Gfo/Idh/MocA-like_OxRdtase_N"/>
</dbReference>
<dbReference type="SUPFAM" id="SSF51735">
    <property type="entry name" value="NAD(P)-binding Rossmann-fold domains"/>
    <property type="match status" value="1"/>
</dbReference>
<dbReference type="OrthoDB" id="9781031at2"/>
<dbReference type="EMBL" id="NRQY01000001">
    <property type="protein sequence ID" value="RUT65946.1"/>
    <property type="molecule type" value="Genomic_DNA"/>
</dbReference>
<gene>
    <name evidence="3" type="ORF">CKG00_05695</name>
</gene>
<dbReference type="PANTHER" id="PTHR43708">
    <property type="entry name" value="CONSERVED EXPRESSED OXIDOREDUCTASE (EUROFUNG)"/>
    <property type="match status" value="1"/>
</dbReference>
<proteinExistence type="predicted"/>